<reference evidence="2 3" key="1">
    <citation type="journal article" date="2014" name="Genome Announc.">
        <title>Draft Genome Sequences of Three Alkaliphilic Bacillus Strains, Bacillus wakoensis JCM 9140T, Bacillus akibai JCM 9157T, and Bacillus hemicellulosilyticus JCM 9152T.</title>
        <authorList>
            <person name="Yuki M."/>
            <person name="Oshima K."/>
            <person name="Suda W."/>
            <person name="Oshida Y."/>
            <person name="Kitamura K."/>
            <person name="Iida T."/>
            <person name="Hattori M."/>
            <person name="Ohkuma M."/>
        </authorList>
    </citation>
    <scope>NUCLEOTIDE SEQUENCE [LARGE SCALE GENOMIC DNA]</scope>
    <source>
        <strain evidence="2 3">JCM 9157</strain>
    </source>
</reference>
<proteinExistence type="predicted"/>
<accession>W4R0J0</accession>
<dbReference type="RefSeq" id="WP_035667450.1">
    <property type="nucleotide sequence ID" value="NZ_BAUV01000052.1"/>
</dbReference>
<sequence>MERTNEQLQEALLKVEEATHIYKQLLEKLQVKEENNIQNQSLKSLKVLVNAKQTILNPSITFEDIGENSVLEQEIPSGHMLTTFYKRSPYQPNVSYLTEPVCLRPWLAYRMLK</sequence>
<comment type="caution">
    <text evidence="2">The sequence shown here is derived from an EMBL/GenBank/DDBJ whole genome shotgun (WGS) entry which is preliminary data.</text>
</comment>
<evidence type="ECO:0000256" key="1">
    <source>
        <dbReference type="SAM" id="Coils"/>
    </source>
</evidence>
<dbReference type="AlphaFoldDB" id="W4R0J0"/>
<dbReference type="Proteomes" id="UP000018896">
    <property type="component" value="Unassembled WGS sequence"/>
</dbReference>
<organism evidence="2 3">
    <name type="scientific">Halalkalibacter akibai (strain ATCC 43226 / DSM 21942 / CIP 109018 / JCM 9157 / 1139)</name>
    <name type="common">Bacillus akibai</name>
    <dbReference type="NCBI Taxonomy" id="1236973"/>
    <lineage>
        <taxon>Bacteria</taxon>
        <taxon>Bacillati</taxon>
        <taxon>Bacillota</taxon>
        <taxon>Bacilli</taxon>
        <taxon>Bacillales</taxon>
        <taxon>Bacillaceae</taxon>
        <taxon>Halalkalibacter</taxon>
    </lineage>
</organism>
<evidence type="ECO:0000313" key="2">
    <source>
        <dbReference type="EMBL" id="GAE37074.1"/>
    </source>
</evidence>
<dbReference type="EMBL" id="BAUV01000052">
    <property type="protein sequence ID" value="GAE37074.1"/>
    <property type="molecule type" value="Genomic_DNA"/>
</dbReference>
<protein>
    <submittedName>
        <fullName evidence="2">Uncharacterized protein</fullName>
    </submittedName>
</protein>
<evidence type="ECO:0000313" key="3">
    <source>
        <dbReference type="Proteomes" id="UP000018896"/>
    </source>
</evidence>
<dbReference type="eggNOG" id="ENOG5030EFC">
    <property type="taxonomic scope" value="Bacteria"/>
</dbReference>
<gene>
    <name evidence="2" type="ORF">JCM9157_4318</name>
</gene>
<keyword evidence="1" id="KW-0175">Coiled coil</keyword>
<feature type="coiled-coil region" evidence="1">
    <location>
        <begin position="1"/>
        <end position="35"/>
    </location>
</feature>
<name>W4R0J0_HALA3</name>
<keyword evidence="3" id="KW-1185">Reference proteome</keyword>
<dbReference type="STRING" id="1236973.JCM9157_4318"/>